<evidence type="ECO:0000259" key="5">
    <source>
        <dbReference type="Pfam" id="PF03871"/>
    </source>
</evidence>
<dbReference type="InterPro" id="IPR035913">
    <property type="entry name" value="RPB5-like_sf"/>
</dbReference>
<dbReference type="FunFam" id="3.90.940.20:FF:000001">
    <property type="entry name" value="DNA-directed RNA polymerases I, II, and III subunit RPABC1"/>
    <property type="match status" value="1"/>
</dbReference>
<dbReference type="Gene3D" id="3.90.940.20">
    <property type="entry name" value="RPB5-like RNA polymerase subunit"/>
    <property type="match status" value="1"/>
</dbReference>
<evidence type="ECO:0000313" key="7">
    <source>
        <dbReference type="Proteomes" id="UP000026915"/>
    </source>
</evidence>
<keyword evidence="7" id="KW-1185">Reference proteome</keyword>
<dbReference type="GO" id="GO:0006351">
    <property type="term" value="P:DNA-templated transcription"/>
    <property type="evidence" value="ECO:0007669"/>
    <property type="project" value="InterPro"/>
</dbReference>
<evidence type="ECO:0000313" key="6">
    <source>
        <dbReference type="EMBL" id="EOY19924.1"/>
    </source>
</evidence>
<dbReference type="GO" id="GO:0003677">
    <property type="term" value="F:DNA binding"/>
    <property type="evidence" value="ECO:0007669"/>
    <property type="project" value="InterPro"/>
</dbReference>
<evidence type="ECO:0000256" key="3">
    <source>
        <dbReference type="ARBA" id="ARBA00025765"/>
    </source>
</evidence>
<dbReference type="PIRSF" id="PIRSF000747">
    <property type="entry name" value="RPB5"/>
    <property type="match status" value="1"/>
</dbReference>
<dbReference type="Gene3D" id="3.40.1340.10">
    <property type="entry name" value="RNA polymerase, Rpb5, N-terminal domain"/>
    <property type="match status" value="1"/>
</dbReference>
<dbReference type="GO" id="GO:0003899">
    <property type="term" value="F:DNA-directed RNA polymerase activity"/>
    <property type="evidence" value="ECO:0007669"/>
    <property type="project" value="InterPro"/>
</dbReference>
<keyword evidence="2" id="KW-0539">Nucleus</keyword>
<dbReference type="PANTHER" id="PTHR10535:SF12">
    <property type="entry name" value="DNA-DIRECTED RNA POLYMERASE V SUBUNIT 5C"/>
    <property type="match status" value="1"/>
</dbReference>
<dbReference type="SUPFAM" id="SSF53036">
    <property type="entry name" value="Eukaryotic RPB5 N-terminal domain"/>
    <property type="match status" value="1"/>
</dbReference>
<dbReference type="PANTHER" id="PTHR10535">
    <property type="entry name" value="DNA-DIRECTED RNA POLYMERASES I, II, AND III SUBUNIT RPABC1"/>
    <property type="match status" value="1"/>
</dbReference>
<dbReference type="AlphaFoldDB" id="A0A061FYN6"/>
<comment type="similarity">
    <text evidence="3">Belongs to the archaeal Rpo5/eukaryotic RPB5 RNA polymerase subunit family.</text>
</comment>
<accession>A0A061FYN6</accession>
<dbReference type="SUPFAM" id="SSF55287">
    <property type="entry name" value="RPB5-like RNA polymerase subunit"/>
    <property type="match status" value="1"/>
</dbReference>
<dbReference type="Proteomes" id="UP000026915">
    <property type="component" value="Chromosome 10"/>
</dbReference>
<dbReference type="HOGENOM" id="CLU_058320_0_0_1"/>
<dbReference type="InterPro" id="IPR005571">
    <property type="entry name" value="RNA_pol_Rpb5_N"/>
</dbReference>
<name>A0A061FYN6_THECC</name>
<dbReference type="InterPro" id="IPR000783">
    <property type="entry name" value="RNA_pol_subH/Rpb5_C"/>
</dbReference>
<protein>
    <submittedName>
        <fullName evidence="6">RNA polymerase II fifth largest subunit, putative isoform 2</fullName>
    </submittedName>
</protein>
<evidence type="ECO:0000256" key="2">
    <source>
        <dbReference type="ARBA" id="ARBA00023242"/>
    </source>
</evidence>
<reference evidence="6 7" key="1">
    <citation type="journal article" date="2013" name="Genome Biol.">
        <title>The genome sequence of the most widely cultivated cacao type and its use to identify candidate genes regulating pod color.</title>
        <authorList>
            <person name="Motamayor J.C."/>
            <person name="Mockaitis K."/>
            <person name="Schmutz J."/>
            <person name="Haiminen N."/>
            <person name="Iii D.L."/>
            <person name="Cornejo O."/>
            <person name="Findley S.D."/>
            <person name="Zheng P."/>
            <person name="Utro F."/>
            <person name="Royaert S."/>
            <person name="Saski C."/>
            <person name="Jenkins J."/>
            <person name="Podicheti R."/>
            <person name="Zhao M."/>
            <person name="Scheffler B.E."/>
            <person name="Stack J.C."/>
            <person name="Feltus F.A."/>
            <person name="Mustiga G.M."/>
            <person name="Amores F."/>
            <person name="Phillips W."/>
            <person name="Marelli J.P."/>
            <person name="May G.D."/>
            <person name="Shapiro H."/>
            <person name="Ma J."/>
            <person name="Bustamante C.D."/>
            <person name="Schnell R.J."/>
            <person name="Main D."/>
            <person name="Gilbert D."/>
            <person name="Parida L."/>
            <person name="Kuhn D.N."/>
        </authorList>
    </citation>
    <scope>NUCLEOTIDE SEQUENCE [LARGE SCALE GENOMIC DNA]</scope>
    <source>
        <strain evidence="7">cv. Matina 1-6</strain>
    </source>
</reference>
<organism evidence="6 7">
    <name type="scientific">Theobroma cacao</name>
    <name type="common">Cacao</name>
    <name type="synonym">Cocoa</name>
    <dbReference type="NCBI Taxonomy" id="3641"/>
    <lineage>
        <taxon>Eukaryota</taxon>
        <taxon>Viridiplantae</taxon>
        <taxon>Streptophyta</taxon>
        <taxon>Embryophyta</taxon>
        <taxon>Tracheophyta</taxon>
        <taxon>Spermatophyta</taxon>
        <taxon>Magnoliopsida</taxon>
        <taxon>eudicotyledons</taxon>
        <taxon>Gunneridae</taxon>
        <taxon>Pentapetalae</taxon>
        <taxon>rosids</taxon>
        <taxon>malvids</taxon>
        <taxon>Malvales</taxon>
        <taxon>Malvaceae</taxon>
        <taxon>Byttnerioideae</taxon>
        <taxon>Theobroma</taxon>
    </lineage>
</organism>
<dbReference type="Pfam" id="PF03871">
    <property type="entry name" value="RNA_pol_Rpb5_N"/>
    <property type="match status" value="1"/>
</dbReference>
<feature type="domain" description="RNA polymerase subunit H/Rpb5 C-terminal" evidence="4">
    <location>
        <begin position="162"/>
        <end position="234"/>
    </location>
</feature>
<proteinExistence type="inferred from homology"/>
<feature type="domain" description="RNA polymerase Rpb5 N-terminal" evidence="5">
    <location>
        <begin position="38"/>
        <end position="114"/>
    </location>
</feature>
<evidence type="ECO:0000256" key="1">
    <source>
        <dbReference type="ARBA" id="ARBA00004123"/>
    </source>
</evidence>
<dbReference type="GO" id="GO:0055029">
    <property type="term" value="C:nuclear DNA-directed RNA polymerase complex"/>
    <property type="evidence" value="ECO:0007669"/>
    <property type="project" value="UniProtKB-ARBA"/>
</dbReference>
<dbReference type="Pfam" id="PF01191">
    <property type="entry name" value="RNA_pol_Rpb5_C"/>
    <property type="match status" value="1"/>
</dbReference>
<dbReference type="InterPro" id="IPR014381">
    <property type="entry name" value="Arch_Rpo5/euc_Rpb5"/>
</dbReference>
<dbReference type="Gramene" id="EOY19924">
    <property type="protein sequence ID" value="EOY19924"/>
    <property type="gene ID" value="TCM_045327"/>
</dbReference>
<sequence length="235" mass="26704">MATNFANSGEVSGHVCNDGGAEGAQPCIKSMVDQGSVESHRFYLARKTVWEMLKDRGYNVADSELTPSITEFRSVFGDQPDLELLRISVSLRSNPSKKILVVFMGTNDIRKATVCALKGQILNESLSGLILILQSKMNSFALKELKNFPFKVELFKIADLYVNITKHFLMPKHEVLTAEEKQKLLKKYQLEDKQLPQMLQTDPIARYYGLEKGQVVKVTYSEEFVQFHEQYRCVV</sequence>
<dbReference type="InterPro" id="IPR036710">
    <property type="entry name" value="RNA_pol_Rpb5_N_sf"/>
</dbReference>
<dbReference type="EMBL" id="CM001888">
    <property type="protein sequence ID" value="EOY19924.1"/>
    <property type="molecule type" value="Genomic_DNA"/>
</dbReference>
<gene>
    <name evidence="6" type="ORF">TCM_045327</name>
</gene>
<comment type="subcellular location">
    <subcellularLocation>
        <location evidence="1">Nucleus</location>
    </subcellularLocation>
</comment>
<evidence type="ECO:0000259" key="4">
    <source>
        <dbReference type="Pfam" id="PF01191"/>
    </source>
</evidence>